<dbReference type="Pfam" id="PF04083">
    <property type="entry name" value="Abhydro_lipase"/>
    <property type="match status" value="1"/>
</dbReference>
<keyword evidence="3 7" id="KW-0378">Hydrolase</keyword>
<evidence type="ECO:0000313" key="12">
    <source>
        <dbReference type="Proteomes" id="UP000814243"/>
    </source>
</evidence>
<evidence type="ECO:0000256" key="9">
    <source>
        <dbReference type="SAM" id="SignalP"/>
    </source>
</evidence>
<feature type="active site" description="Charge relay system" evidence="8">
    <location>
        <position position="396"/>
    </location>
</feature>
<feature type="domain" description="Partial AB-hydrolase lipase" evidence="10">
    <location>
        <begin position="60"/>
        <end position="117"/>
    </location>
</feature>
<dbReference type="Proteomes" id="UP000814243">
    <property type="component" value="Unassembled WGS sequence"/>
</dbReference>
<feature type="signal peptide" evidence="9">
    <location>
        <begin position="1"/>
        <end position="24"/>
    </location>
</feature>
<comment type="similarity">
    <text evidence="1 7">Belongs to the AB hydrolase superfamily. Lipase family.</text>
</comment>
<reference evidence="11" key="1">
    <citation type="journal article" date="2021" name="G3 (Bethesda)">
        <title>Genome and transcriptome analysis of the beet armyworm Spodoptera exigua reveals targets for pest control. .</title>
        <authorList>
            <person name="Simon S."/>
            <person name="Breeschoten T."/>
            <person name="Jansen H.J."/>
            <person name="Dirks R.P."/>
            <person name="Schranz M.E."/>
            <person name="Ros V.I.D."/>
        </authorList>
    </citation>
    <scope>NUCLEOTIDE SEQUENCE</scope>
    <source>
        <strain evidence="11">TB_SE_WUR_2020</strain>
    </source>
</reference>
<dbReference type="InterPro" id="IPR006693">
    <property type="entry name" value="AB_hydrolase_lipase"/>
</dbReference>
<organism evidence="11 12">
    <name type="scientific">Spodoptera exigua</name>
    <name type="common">Beet armyworm</name>
    <name type="synonym">Noctua fulgens</name>
    <dbReference type="NCBI Taxonomy" id="7107"/>
    <lineage>
        <taxon>Eukaryota</taxon>
        <taxon>Metazoa</taxon>
        <taxon>Ecdysozoa</taxon>
        <taxon>Arthropoda</taxon>
        <taxon>Hexapoda</taxon>
        <taxon>Insecta</taxon>
        <taxon>Pterygota</taxon>
        <taxon>Neoptera</taxon>
        <taxon>Endopterygota</taxon>
        <taxon>Lepidoptera</taxon>
        <taxon>Glossata</taxon>
        <taxon>Ditrysia</taxon>
        <taxon>Noctuoidea</taxon>
        <taxon>Noctuidae</taxon>
        <taxon>Amphipyrinae</taxon>
        <taxon>Spodoptera</taxon>
    </lineage>
</organism>
<keyword evidence="6" id="KW-0325">Glycoprotein</keyword>
<evidence type="ECO:0000256" key="8">
    <source>
        <dbReference type="PIRSR" id="PIRSR000862-1"/>
    </source>
</evidence>
<evidence type="ECO:0000313" key="11">
    <source>
        <dbReference type="EMBL" id="KAH9645785.1"/>
    </source>
</evidence>
<name>A0A922SQP1_SPOEX</name>
<evidence type="ECO:0000256" key="1">
    <source>
        <dbReference type="ARBA" id="ARBA00010701"/>
    </source>
</evidence>
<dbReference type="GO" id="GO:0016042">
    <property type="term" value="P:lipid catabolic process"/>
    <property type="evidence" value="ECO:0007669"/>
    <property type="project" value="UniProtKB-KW"/>
</dbReference>
<dbReference type="FunFam" id="3.40.50.1820:FF:000057">
    <property type="entry name" value="Lipase"/>
    <property type="match status" value="1"/>
</dbReference>
<dbReference type="InterPro" id="IPR029058">
    <property type="entry name" value="AB_hydrolase_fold"/>
</dbReference>
<accession>A0A922SQP1</accession>
<dbReference type="AlphaFoldDB" id="A0A922SQP1"/>
<protein>
    <recommendedName>
        <fullName evidence="7">Lipase</fullName>
    </recommendedName>
</protein>
<dbReference type="OrthoDB" id="9974421at2759"/>
<keyword evidence="2 9" id="KW-0732">Signal</keyword>
<dbReference type="InterPro" id="IPR025483">
    <property type="entry name" value="Lipase_euk"/>
</dbReference>
<dbReference type="SUPFAM" id="SSF53474">
    <property type="entry name" value="alpha/beta-Hydrolases"/>
    <property type="match status" value="1"/>
</dbReference>
<dbReference type="PIRSF" id="PIRSF000862">
    <property type="entry name" value="Steryl_ester_lip"/>
    <property type="match status" value="1"/>
</dbReference>
<keyword evidence="4 7" id="KW-0442">Lipid degradation</keyword>
<proteinExistence type="inferred from homology"/>
<keyword evidence="5" id="KW-0443">Lipid metabolism</keyword>
<evidence type="ECO:0000256" key="7">
    <source>
        <dbReference type="PIRNR" id="PIRNR000862"/>
    </source>
</evidence>
<evidence type="ECO:0000256" key="4">
    <source>
        <dbReference type="ARBA" id="ARBA00022963"/>
    </source>
</evidence>
<sequence length="427" mass="48872">MEQHSVTCTILFLLLTQYILHTDTSRPTFRPTRLVSYSLPQKRELKKALGFNEDVYLNFTELTDKYGYPTEVHKVTTDDGYILDVFRILPKCSDSARSYPVFLLHGIFDTADMWVVTGTKTGLGYVLASNCYDVWAGNHRGNFYARRHVKLDPNTDPDYWNYTFDEHGRYDVPAIINYILRSTGHSKLFYVGHSQGSTNYFVMSSLRPEYNDKVRVAVMLGPVAWLKNYENPIARLLAQNHVAIKAFVDNAGLNEIFGREHFVHFVVEFLCELAPNFCDLGLSLTTGYKQGTIPLKDISVAMGHLFSGTSIKNLAHFAQLIVSRNFQRYDEGVTGNLERYGSRKPPRYNVSRISSPIVLVSAKSDMLSTLKDVDILVSKLPNLVENYIVPEFYWSHHNHVWGPNAPELVYAKILDYFNKYKDDTTRV</sequence>
<dbReference type="PANTHER" id="PTHR11005">
    <property type="entry name" value="LYSOSOMAL ACID LIPASE-RELATED"/>
    <property type="match status" value="1"/>
</dbReference>
<feature type="active site" description="Charge relay system" evidence="8">
    <location>
        <position position="365"/>
    </location>
</feature>
<evidence type="ECO:0000259" key="10">
    <source>
        <dbReference type="Pfam" id="PF04083"/>
    </source>
</evidence>
<dbReference type="Gene3D" id="3.40.50.1820">
    <property type="entry name" value="alpha/beta hydrolase"/>
    <property type="match status" value="1"/>
</dbReference>
<gene>
    <name evidence="11" type="ORF">HF086_012512</name>
</gene>
<evidence type="ECO:0000256" key="5">
    <source>
        <dbReference type="ARBA" id="ARBA00023098"/>
    </source>
</evidence>
<evidence type="ECO:0000256" key="6">
    <source>
        <dbReference type="ARBA" id="ARBA00023180"/>
    </source>
</evidence>
<evidence type="ECO:0000256" key="2">
    <source>
        <dbReference type="ARBA" id="ARBA00022729"/>
    </source>
</evidence>
<feature type="active site" description="Nucleophile" evidence="8">
    <location>
        <position position="194"/>
    </location>
</feature>
<evidence type="ECO:0000256" key="3">
    <source>
        <dbReference type="ARBA" id="ARBA00022801"/>
    </source>
</evidence>
<dbReference type="GO" id="GO:0016788">
    <property type="term" value="F:hydrolase activity, acting on ester bonds"/>
    <property type="evidence" value="ECO:0007669"/>
    <property type="project" value="InterPro"/>
</dbReference>
<dbReference type="EMBL" id="JACEFF010000011">
    <property type="protein sequence ID" value="KAH9645785.1"/>
    <property type="molecule type" value="Genomic_DNA"/>
</dbReference>
<feature type="chain" id="PRO_5036702360" description="Lipase" evidence="9">
    <location>
        <begin position="25"/>
        <end position="427"/>
    </location>
</feature>
<comment type="caution">
    <text evidence="11">The sequence shown here is derived from an EMBL/GenBank/DDBJ whole genome shotgun (WGS) entry which is preliminary data.</text>
</comment>